<dbReference type="PROSITE" id="PS50850">
    <property type="entry name" value="MFS"/>
    <property type="match status" value="1"/>
</dbReference>
<comment type="subcellular location">
    <subcellularLocation>
        <location evidence="1">Membrane</location>
        <topology evidence="1">Multi-pass membrane protein</topology>
    </subcellularLocation>
</comment>
<dbReference type="Gene3D" id="1.20.1250.20">
    <property type="entry name" value="MFS general substrate transporter like domains"/>
    <property type="match status" value="1"/>
</dbReference>
<feature type="transmembrane region" description="Helical" evidence="8">
    <location>
        <begin position="387"/>
        <end position="406"/>
    </location>
</feature>
<reference evidence="10 11" key="1">
    <citation type="submission" date="2019-09" db="EMBL/GenBank/DDBJ databases">
        <title>Draft genome of the ectomycorrhizal ascomycete Sphaerosporella brunnea.</title>
        <authorList>
            <consortium name="DOE Joint Genome Institute"/>
            <person name="Benucci G.M."/>
            <person name="Marozzi G."/>
            <person name="Antonielli L."/>
            <person name="Sanchez S."/>
            <person name="Marco P."/>
            <person name="Wang X."/>
            <person name="Falini L.B."/>
            <person name="Barry K."/>
            <person name="Haridas S."/>
            <person name="Lipzen A."/>
            <person name="Labutti K."/>
            <person name="Grigoriev I.V."/>
            <person name="Murat C."/>
            <person name="Martin F."/>
            <person name="Albertini E."/>
            <person name="Donnini D."/>
            <person name="Bonito G."/>
        </authorList>
    </citation>
    <scope>NUCLEOTIDE SEQUENCE [LARGE SCALE GENOMIC DNA]</scope>
    <source>
        <strain evidence="10 11">Sb_GMNB300</strain>
    </source>
</reference>
<keyword evidence="3" id="KW-0813">Transport</keyword>
<evidence type="ECO:0000313" key="11">
    <source>
        <dbReference type="Proteomes" id="UP000326924"/>
    </source>
</evidence>
<feature type="transmembrane region" description="Helical" evidence="8">
    <location>
        <begin position="349"/>
        <end position="366"/>
    </location>
</feature>
<dbReference type="GO" id="GO:0046943">
    <property type="term" value="F:carboxylic acid transmembrane transporter activity"/>
    <property type="evidence" value="ECO:0007669"/>
    <property type="project" value="TreeGrafter"/>
</dbReference>
<gene>
    <name evidence="10" type="ORF">FN846DRAFT_899332</name>
</gene>
<dbReference type="OrthoDB" id="2261376at2759"/>
<feature type="region of interest" description="Disordered" evidence="7">
    <location>
        <begin position="1"/>
        <end position="23"/>
    </location>
</feature>
<evidence type="ECO:0000256" key="1">
    <source>
        <dbReference type="ARBA" id="ARBA00004141"/>
    </source>
</evidence>
<dbReference type="InterPro" id="IPR036259">
    <property type="entry name" value="MFS_trans_sf"/>
</dbReference>
<feature type="transmembrane region" description="Helical" evidence="8">
    <location>
        <begin position="426"/>
        <end position="444"/>
    </location>
</feature>
<evidence type="ECO:0000256" key="2">
    <source>
        <dbReference type="ARBA" id="ARBA00010992"/>
    </source>
</evidence>
<accession>A0A5J5EUL5</accession>
<dbReference type="EMBL" id="VXIS01000117">
    <property type="protein sequence ID" value="KAA8903442.1"/>
    <property type="molecule type" value="Genomic_DNA"/>
</dbReference>
<evidence type="ECO:0000256" key="5">
    <source>
        <dbReference type="ARBA" id="ARBA00022989"/>
    </source>
</evidence>
<dbReference type="Proteomes" id="UP000326924">
    <property type="component" value="Unassembled WGS sequence"/>
</dbReference>
<dbReference type="PANTHER" id="PTHR23508">
    <property type="entry name" value="CARBOXYLIC ACID TRANSPORTER PROTEIN HOMOLOG"/>
    <property type="match status" value="1"/>
</dbReference>
<dbReference type="AlphaFoldDB" id="A0A5J5EUL5"/>
<keyword evidence="11" id="KW-1185">Reference proteome</keyword>
<proteinExistence type="inferred from homology"/>
<keyword evidence="6 8" id="KW-0472">Membrane</keyword>
<dbReference type="PANTHER" id="PTHR23508:SF10">
    <property type="entry name" value="CARBOXYLIC ACID TRANSPORTER PROTEIN HOMOLOG"/>
    <property type="match status" value="1"/>
</dbReference>
<feature type="transmembrane region" description="Helical" evidence="8">
    <location>
        <begin position="321"/>
        <end position="343"/>
    </location>
</feature>
<dbReference type="Pfam" id="PF00083">
    <property type="entry name" value="Sugar_tr"/>
    <property type="match status" value="2"/>
</dbReference>
<feature type="domain" description="Major facilitator superfamily (MFS) profile" evidence="9">
    <location>
        <begin position="31"/>
        <end position="448"/>
    </location>
</feature>
<sequence>MQGLERNAAARSCDPTSAAPPGKSRWQRLWPVFACGAGLYSDGYLNGVIGSVNTMLSVLYPHEYKNSSASRNVSSIAFAGTVVGQLIFGYLADNYSRKFAMTLSATLLIVFAALCTGSYGGGTPYGIFTMLTVCRFFLGIGIGGEYPAGSVAAAEATGEIAKGTRNRWFIFFTNVAIDVGFVVSAFVPLLFIWILGEDHLRANWRVSLGLGVVPPFALFFLRLRLQEPEQTKRNTMARAQTPYRLVLRFYWFRLAVVALIWFIYDFSVYSAGIYSSSILAFVIPDQSLAKSFGWNVVLNLFYIPGAFLGAFLSDALGPKPCLILGLLLQAALGFLMAGCYRFLATSAYVAAFTVVYGLFLTFGELGPGNNIGLLASKTCATAVRGRYYGVAAAAGKTGAFVGTYVFPIIIRNAGGADTLRGNQAPFWVSSALCVFSALLAAAFLPRVDQDTIVAEDRRFRRYLESEGWDVAQLGCADADVEQVVVEKS</sequence>
<dbReference type="FunFam" id="1.20.1250.20:FF:000140">
    <property type="entry name" value="Putative MFS phospholipid transporter"/>
    <property type="match status" value="1"/>
</dbReference>
<keyword evidence="5 8" id="KW-1133">Transmembrane helix</keyword>
<feature type="transmembrane region" description="Helical" evidence="8">
    <location>
        <begin position="206"/>
        <end position="225"/>
    </location>
</feature>
<dbReference type="SUPFAM" id="SSF103473">
    <property type="entry name" value="MFS general substrate transporter"/>
    <property type="match status" value="1"/>
</dbReference>
<evidence type="ECO:0000256" key="7">
    <source>
        <dbReference type="SAM" id="MobiDB-lite"/>
    </source>
</evidence>
<evidence type="ECO:0000256" key="6">
    <source>
        <dbReference type="ARBA" id="ARBA00023136"/>
    </source>
</evidence>
<comment type="similarity">
    <text evidence="2">Belongs to the major facilitator superfamily. Sugar transporter (TC 2.A.1.1) family.</text>
</comment>
<dbReference type="FunCoup" id="A0A5J5EUL5">
    <property type="interactions" value="15"/>
</dbReference>
<feature type="transmembrane region" description="Helical" evidence="8">
    <location>
        <begin position="168"/>
        <end position="194"/>
    </location>
</feature>
<protein>
    <submittedName>
        <fullName evidence="10">Major facilitator superfamily domain-containing protein</fullName>
    </submittedName>
</protein>
<evidence type="ECO:0000256" key="4">
    <source>
        <dbReference type="ARBA" id="ARBA00022692"/>
    </source>
</evidence>
<dbReference type="InterPro" id="IPR005828">
    <property type="entry name" value="MFS_sugar_transport-like"/>
</dbReference>
<evidence type="ECO:0000313" key="10">
    <source>
        <dbReference type="EMBL" id="KAA8903442.1"/>
    </source>
</evidence>
<feature type="transmembrane region" description="Helical" evidence="8">
    <location>
        <begin position="73"/>
        <end position="92"/>
    </location>
</feature>
<feature type="transmembrane region" description="Helical" evidence="8">
    <location>
        <begin position="245"/>
        <end position="264"/>
    </location>
</feature>
<evidence type="ECO:0000256" key="8">
    <source>
        <dbReference type="SAM" id="Phobius"/>
    </source>
</evidence>
<comment type="caution">
    <text evidence="10">The sequence shown here is derived from an EMBL/GenBank/DDBJ whole genome shotgun (WGS) entry which is preliminary data.</text>
</comment>
<keyword evidence="4 8" id="KW-0812">Transmembrane</keyword>
<dbReference type="GO" id="GO:0005886">
    <property type="term" value="C:plasma membrane"/>
    <property type="evidence" value="ECO:0007669"/>
    <property type="project" value="TreeGrafter"/>
</dbReference>
<feature type="transmembrane region" description="Helical" evidence="8">
    <location>
        <begin position="292"/>
        <end position="312"/>
    </location>
</feature>
<name>A0A5J5EUL5_9PEZI</name>
<dbReference type="InParanoid" id="A0A5J5EUL5"/>
<dbReference type="InterPro" id="IPR020846">
    <property type="entry name" value="MFS_dom"/>
</dbReference>
<evidence type="ECO:0000256" key="3">
    <source>
        <dbReference type="ARBA" id="ARBA00022448"/>
    </source>
</evidence>
<evidence type="ECO:0000259" key="9">
    <source>
        <dbReference type="PROSITE" id="PS50850"/>
    </source>
</evidence>
<feature type="transmembrane region" description="Helical" evidence="8">
    <location>
        <begin position="99"/>
        <end position="119"/>
    </location>
</feature>
<organism evidence="10 11">
    <name type="scientific">Sphaerosporella brunnea</name>
    <dbReference type="NCBI Taxonomy" id="1250544"/>
    <lineage>
        <taxon>Eukaryota</taxon>
        <taxon>Fungi</taxon>
        <taxon>Dikarya</taxon>
        <taxon>Ascomycota</taxon>
        <taxon>Pezizomycotina</taxon>
        <taxon>Pezizomycetes</taxon>
        <taxon>Pezizales</taxon>
        <taxon>Pyronemataceae</taxon>
        <taxon>Sphaerosporella</taxon>
    </lineage>
</organism>